<dbReference type="CDD" id="cd00041">
    <property type="entry name" value="CUB"/>
    <property type="match status" value="1"/>
</dbReference>
<evidence type="ECO:0000256" key="2">
    <source>
        <dbReference type="PROSITE-ProRule" id="PRU01005"/>
    </source>
</evidence>
<dbReference type="PROSITE" id="PS50234">
    <property type="entry name" value="VWFA"/>
    <property type="match status" value="1"/>
</dbReference>
<gene>
    <name evidence="8" type="ORF">CVLEPA_LOCUS15333</name>
</gene>
<dbReference type="PANTHER" id="PTHR23282:SF142">
    <property type="entry name" value="MAM DOMAIN-CONTAINING PROTEIN"/>
    <property type="match status" value="1"/>
</dbReference>
<dbReference type="Proteomes" id="UP001642483">
    <property type="component" value="Unassembled WGS sequence"/>
</dbReference>
<evidence type="ECO:0000313" key="8">
    <source>
        <dbReference type="EMBL" id="CAK8684346.1"/>
    </source>
</evidence>
<evidence type="ECO:0000259" key="6">
    <source>
        <dbReference type="PROSITE" id="PS50234"/>
    </source>
</evidence>
<evidence type="ECO:0000256" key="3">
    <source>
        <dbReference type="SAM" id="SignalP"/>
    </source>
</evidence>
<dbReference type="SUPFAM" id="SSF49854">
    <property type="entry name" value="Spermadhesin, CUB domain"/>
    <property type="match status" value="1"/>
</dbReference>
<dbReference type="SMART" id="SM00137">
    <property type="entry name" value="MAM"/>
    <property type="match status" value="1"/>
</dbReference>
<organism evidence="8 9">
    <name type="scientific">Clavelina lepadiformis</name>
    <name type="common">Light-bulb sea squirt</name>
    <name type="synonym">Ascidia lepadiformis</name>
    <dbReference type="NCBI Taxonomy" id="159417"/>
    <lineage>
        <taxon>Eukaryota</taxon>
        <taxon>Metazoa</taxon>
        <taxon>Chordata</taxon>
        <taxon>Tunicata</taxon>
        <taxon>Ascidiacea</taxon>
        <taxon>Aplousobranchia</taxon>
        <taxon>Clavelinidae</taxon>
        <taxon>Clavelina</taxon>
    </lineage>
</organism>
<feature type="chain" id="PRO_5045471097" evidence="3">
    <location>
        <begin position="18"/>
        <end position="717"/>
    </location>
</feature>
<dbReference type="PRINTS" id="PR00453">
    <property type="entry name" value="VWFADOMAIN"/>
</dbReference>
<comment type="caution">
    <text evidence="8">The sequence shown here is derived from an EMBL/GenBank/DDBJ whole genome shotgun (WGS) entry which is preliminary data.</text>
</comment>
<dbReference type="PANTHER" id="PTHR23282">
    <property type="entry name" value="APICAL ENDOSOMAL GLYCOPROTEIN PRECURSOR"/>
    <property type="match status" value="1"/>
</dbReference>
<evidence type="ECO:0000259" key="7">
    <source>
        <dbReference type="PROSITE" id="PS51670"/>
    </source>
</evidence>
<dbReference type="CDD" id="cd01450">
    <property type="entry name" value="vWFA_subfamily_ECM"/>
    <property type="match status" value="1"/>
</dbReference>
<feature type="domain" description="MAM" evidence="5">
    <location>
        <begin position="152"/>
        <end position="320"/>
    </location>
</feature>
<keyword evidence="1" id="KW-1015">Disulfide bond</keyword>
<protein>
    <submittedName>
        <fullName evidence="8">Uncharacterized protein</fullName>
    </submittedName>
</protein>
<dbReference type="InterPro" id="IPR013320">
    <property type="entry name" value="ConA-like_dom_sf"/>
</dbReference>
<feature type="domain" description="CUB" evidence="4">
    <location>
        <begin position="28"/>
        <end position="143"/>
    </location>
</feature>
<dbReference type="SMART" id="SM00042">
    <property type="entry name" value="CUB"/>
    <property type="match status" value="1"/>
</dbReference>
<dbReference type="InterPro" id="IPR000859">
    <property type="entry name" value="CUB_dom"/>
</dbReference>
<dbReference type="InterPro" id="IPR051560">
    <property type="entry name" value="MAM_domain-containing"/>
</dbReference>
<dbReference type="SUPFAM" id="SSF53300">
    <property type="entry name" value="vWA-like"/>
    <property type="match status" value="1"/>
</dbReference>
<dbReference type="InterPro" id="IPR035914">
    <property type="entry name" value="Sperma_CUB_dom_sf"/>
</dbReference>
<dbReference type="PROSITE" id="PS01180">
    <property type="entry name" value="CUB"/>
    <property type="match status" value="1"/>
</dbReference>
<dbReference type="SMART" id="SM00327">
    <property type="entry name" value="VWA"/>
    <property type="match status" value="1"/>
</dbReference>
<dbReference type="PROSITE" id="PS51670">
    <property type="entry name" value="SHKT"/>
    <property type="match status" value="1"/>
</dbReference>
<proteinExistence type="predicted"/>
<feature type="domain" description="VWFA" evidence="6">
    <location>
        <begin position="523"/>
        <end position="709"/>
    </location>
</feature>
<accession>A0ABP0G0J7</accession>
<dbReference type="Pfam" id="PF00629">
    <property type="entry name" value="MAM"/>
    <property type="match status" value="1"/>
</dbReference>
<keyword evidence="3" id="KW-0732">Signal</keyword>
<dbReference type="InterPro" id="IPR003582">
    <property type="entry name" value="ShKT_dom"/>
</dbReference>
<dbReference type="SUPFAM" id="SSF49899">
    <property type="entry name" value="Concanavalin A-like lectins/glucanases"/>
    <property type="match status" value="1"/>
</dbReference>
<dbReference type="Pfam" id="PF01549">
    <property type="entry name" value="ShK"/>
    <property type="match status" value="3"/>
</dbReference>
<dbReference type="Gene3D" id="3.40.50.410">
    <property type="entry name" value="von Willebrand factor, type A domain"/>
    <property type="match status" value="1"/>
</dbReference>
<feature type="domain" description="ShKT" evidence="7">
    <location>
        <begin position="361"/>
        <end position="392"/>
    </location>
</feature>
<evidence type="ECO:0000313" key="9">
    <source>
        <dbReference type="Proteomes" id="UP001642483"/>
    </source>
</evidence>
<name>A0ABP0G0J7_CLALP</name>
<feature type="signal peptide" evidence="3">
    <location>
        <begin position="1"/>
        <end position="17"/>
    </location>
</feature>
<comment type="caution">
    <text evidence="2">Lacks conserved residue(s) required for the propagation of feature annotation.</text>
</comment>
<dbReference type="InterPro" id="IPR002035">
    <property type="entry name" value="VWF_A"/>
</dbReference>
<evidence type="ECO:0000259" key="4">
    <source>
        <dbReference type="PROSITE" id="PS01180"/>
    </source>
</evidence>
<dbReference type="CDD" id="cd06263">
    <property type="entry name" value="MAM"/>
    <property type="match status" value="1"/>
</dbReference>
<evidence type="ECO:0000256" key="1">
    <source>
        <dbReference type="ARBA" id="ARBA00023157"/>
    </source>
</evidence>
<keyword evidence="9" id="KW-1185">Reference proteome</keyword>
<dbReference type="PROSITE" id="PS50060">
    <property type="entry name" value="MAM_2"/>
    <property type="match status" value="1"/>
</dbReference>
<dbReference type="InterPro" id="IPR000998">
    <property type="entry name" value="MAM_dom"/>
</dbReference>
<reference evidence="8 9" key="1">
    <citation type="submission" date="2024-02" db="EMBL/GenBank/DDBJ databases">
        <authorList>
            <person name="Daric V."/>
            <person name="Darras S."/>
        </authorList>
    </citation>
    <scope>NUCLEOTIDE SEQUENCE [LARGE SCALE GENOMIC DNA]</scope>
</reference>
<dbReference type="Gene3D" id="2.60.120.290">
    <property type="entry name" value="Spermadhesin, CUB domain"/>
    <property type="match status" value="1"/>
</dbReference>
<sequence>MKVFLLLLIGCGGHVFAQVEKPNVVGMCGSTVTGLLEGTIASPGFPNENYPDDSNCTYEIVVPDGYVVSYQSTFLKIEDRLNGFCFDFVRIFPSGDLTQSNARKFCGNDDIPFDTTSGTKLIVTFNSDDSINDEGFVISWAALNISGSEPTFNCDFDGAFPLCPGWTQSKVDDFDWSFGRGPTPSEDTGPSADHTTDSFDGRYAFIEASGRAPDGSSKDSKVAELLSPPVELTEHPAYCLELWYHNLGTGKLRVVQLFKDKHNYLATVDGDILDQWQQVRVTLPGTNRTSQIGIEATRGRTFRSDVAVDDITLVPQACNDDEDSITNEPQSTEATTSLGRTRAAFTVTATTSTFPQTKETCDDVLSSCASLRAACEDSKPIRRLCRRTCNACLSPLPEDEPCTDVVMMCPSLAPLCDSTPAVRDICQQTCDVCNVTDDVMNVVTTMMSITDPIPSSSANAGGGGCVDLNEERCRRFTSSCYMDIFKVVCPKTCGTCEETEGEITTKKEYEEVDRTDCQDTNMDIMFLVDGSGSIKMMEFAQVIQFVKQVCAPFDLSKDRVGVMQYSHWFSKRPLSAQPYLETVIPIGQYTDIGQLSSALDTVQRHGHTSYTAHAIEKAARFDFPSSPRNDDVCTYKVLIVVTDGSSSDSSMLMSSSNFARESGITLFAVGVRGYSLHELQTIASGATGSNDRVYATNSFSDLVTLIPHLRAGIHALK</sequence>
<evidence type="ECO:0000259" key="5">
    <source>
        <dbReference type="PROSITE" id="PS50060"/>
    </source>
</evidence>
<dbReference type="Pfam" id="PF00431">
    <property type="entry name" value="CUB"/>
    <property type="match status" value="1"/>
</dbReference>
<dbReference type="InterPro" id="IPR036465">
    <property type="entry name" value="vWFA_dom_sf"/>
</dbReference>
<dbReference type="SMART" id="SM00254">
    <property type="entry name" value="ShKT"/>
    <property type="match status" value="3"/>
</dbReference>
<dbReference type="Gene3D" id="2.60.120.200">
    <property type="match status" value="1"/>
</dbReference>
<dbReference type="EMBL" id="CAWYQH010000097">
    <property type="protein sequence ID" value="CAK8684346.1"/>
    <property type="molecule type" value="Genomic_DNA"/>
</dbReference>
<dbReference type="Pfam" id="PF00092">
    <property type="entry name" value="VWA"/>
    <property type="match status" value="1"/>
</dbReference>